<accession>A0A2K3DAX7</accession>
<dbReference type="KEGG" id="cre:CHLRE_10g447225v5"/>
<organism evidence="1 2">
    <name type="scientific">Chlamydomonas reinhardtii</name>
    <name type="common">Chlamydomonas smithii</name>
    <dbReference type="NCBI Taxonomy" id="3055"/>
    <lineage>
        <taxon>Eukaryota</taxon>
        <taxon>Viridiplantae</taxon>
        <taxon>Chlorophyta</taxon>
        <taxon>core chlorophytes</taxon>
        <taxon>Chlorophyceae</taxon>
        <taxon>CS clade</taxon>
        <taxon>Chlamydomonadales</taxon>
        <taxon>Chlamydomonadaceae</taxon>
        <taxon>Chlamydomonas</taxon>
    </lineage>
</organism>
<reference evidence="1 2" key="1">
    <citation type="journal article" date="2007" name="Science">
        <title>The Chlamydomonas genome reveals the evolution of key animal and plant functions.</title>
        <authorList>
            <person name="Merchant S.S."/>
            <person name="Prochnik S.E."/>
            <person name="Vallon O."/>
            <person name="Harris E.H."/>
            <person name="Karpowicz S.J."/>
            <person name="Witman G.B."/>
            <person name="Terry A."/>
            <person name="Salamov A."/>
            <person name="Fritz-Laylin L.K."/>
            <person name="Marechal-Drouard L."/>
            <person name="Marshall W.F."/>
            <person name="Qu L.H."/>
            <person name="Nelson D.R."/>
            <person name="Sanderfoot A.A."/>
            <person name="Spalding M.H."/>
            <person name="Kapitonov V.V."/>
            <person name="Ren Q."/>
            <person name="Ferris P."/>
            <person name="Lindquist E."/>
            <person name="Shapiro H."/>
            <person name="Lucas S.M."/>
            <person name="Grimwood J."/>
            <person name="Schmutz J."/>
            <person name="Cardol P."/>
            <person name="Cerutti H."/>
            <person name="Chanfreau G."/>
            <person name="Chen C.L."/>
            <person name="Cognat V."/>
            <person name="Croft M.T."/>
            <person name="Dent R."/>
            <person name="Dutcher S."/>
            <person name="Fernandez E."/>
            <person name="Fukuzawa H."/>
            <person name="Gonzalez-Ballester D."/>
            <person name="Gonzalez-Halphen D."/>
            <person name="Hallmann A."/>
            <person name="Hanikenne M."/>
            <person name="Hippler M."/>
            <person name="Inwood W."/>
            <person name="Jabbari K."/>
            <person name="Kalanon M."/>
            <person name="Kuras R."/>
            <person name="Lefebvre P.A."/>
            <person name="Lemaire S.D."/>
            <person name="Lobanov A.V."/>
            <person name="Lohr M."/>
            <person name="Manuell A."/>
            <person name="Meier I."/>
            <person name="Mets L."/>
            <person name="Mittag M."/>
            <person name="Mittelmeier T."/>
            <person name="Moroney J.V."/>
            <person name="Moseley J."/>
            <person name="Napoli C."/>
            <person name="Nedelcu A.M."/>
            <person name="Niyogi K."/>
            <person name="Novoselov S.V."/>
            <person name="Paulsen I.T."/>
            <person name="Pazour G."/>
            <person name="Purton S."/>
            <person name="Ral J.P."/>
            <person name="Riano-Pachon D.M."/>
            <person name="Riekhof W."/>
            <person name="Rymarquis L."/>
            <person name="Schroda M."/>
            <person name="Stern D."/>
            <person name="Umen J."/>
            <person name="Willows R."/>
            <person name="Wilson N."/>
            <person name="Zimmer S.L."/>
            <person name="Allmer J."/>
            <person name="Balk J."/>
            <person name="Bisova K."/>
            <person name="Chen C.J."/>
            <person name="Elias M."/>
            <person name="Gendler K."/>
            <person name="Hauser C."/>
            <person name="Lamb M.R."/>
            <person name="Ledford H."/>
            <person name="Long J.C."/>
            <person name="Minagawa J."/>
            <person name="Page M.D."/>
            <person name="Pan J."/>
            <person name="Pootakham W."/>
            <person name="Roje S."/>
            <person name="Rose A."/>
            <person name="Stahlberg E."/>
            <person name="Terauchi A.M."/>
            <person name="Yang P."/>
            <person name="Ball S."/>
            <person name="Bowler C."/>
            <person name="Dieckmann C.L."/>
            <person name="Gladyshev V.N."/>
            <person name="Green P."/>
            <person name="Jorgensen R."/>
            <person name="Mayfield S."/>
            <person name="Mueller-Roeber B."/>
            <person name="Rajamani S."/>
            <person name="Sayre R.T."/>
            <person name="Brokstein P."/>
            <person name="Dubchak I."/>
            <person name="Goodstein D."/>
            <person name="Hornick L."/>
            <person name="Huang Y.W."/>
            <person name="Jhaveri J."/>
            <person name="Luo Y."/>
            <person name="Martinez D."/>
            <person name="Ngau W.C."/>
            <person name="Otillar B."/>
            <person name="Poliakov A."/>
            <person name="Porter A."/>
            <person name="Szajkowski L."/>
            <person name="Werner G."/>
            <person name="Zhou K."/>
            <person name="Grigoriev I.V."/>
            <person name="Rokhsar D.S."/>
            <person name="Grossman A.R."/>
        </authorList>
    </citation>
    <scope>NUCLEOTIDE SEQUENCE [LARGE SCALE GENOMIC DNA]</scope>
    <source>
        <strain evidence="2">CC-503</strain>
    </source>
</reference>
<dbReference type="InParanoid" id="A0A2K3DAX7"/>
<dbReference type="Proteomes" id="UP000006906">
    <property type="component" value="Chromosome 10"/>
</dbReference>
<dbReference type="InterPro" id="IPR009057">
    <property type="entry name" value="Homeodomain-like_sf"/>
</dbReference>
<dbReference type="PANTHER" id="PTHR46564">
    <property type="entry name" value="TRANSPOSASE"/>
    <property type="match status" value="1"/>
</dbReference>
<evidence type="ECO:0000313" key="2">
    <source>
        <dbReference type="Proteomes" id="UP000006906"/>
    </source>
</evidence>
<dbReference type="InterPro" id="IPR036397">
    <property type="entry name" value="RNaseH_sf"/>
</dbReference>
<dbReference type="PANTHER" id="PTHR46564:SF1">
    <property type="entry name" value="TRANSPOSASE"/>
    <property type="match status" value="1"/>
</dbReference>
<dbReference type="EMBL" id="CM008971">
    <property type="protein sequence ID" value="PNW77684.1"/>
    <property type="molecule type" value="Genomic_DNA"/>
</dbReference>
<protein>
    <recommendedName>
        <fullName evidence="3">Transposase</fullName>
    </recommendedName>
</protein>
<dbReference type="Gene3D" id="3.30.420.10">
    <property type="entry name" value="Ribonuclease H-like superfamily/Ribonuclease H"/>
    <property type="match status" value="1"/>
</dbReference>
<dbReference type="SUPFAM" id="SSF46689">
    <property type="entry name" value="Homeodomain-like"/>
    <property type="match status" value="1"/>
</dbReference>
<name>A0A2K3DAX7_CHLRE</name>
<dbReference type="RefSeq" id="XP_042920298.1">
    <property type="nucleotide sequence ID" value="XM_043066901.1"/>
</dbReference>
<dbReference type="GeneID" id="66055060"/>
<evidence type="ECO:0000313" key="1">
    <source>
        <dbReference type="EMBL" id="PNW77684.1"/>
    </source>
</evidence>
<sequence length="227" mass="26457">MPKTFPFDTYSRIITYKCRNLSTKKVKEQLRSRVSESTIYRCFKRYQLLGVIKPNCNKGLKYRTRKFNTSALESLQALFAEVETLYLDEAAAILTNVLGVCVNPCGVSRACKELGLSRKKLTTRFREANISHQNQFIRYVRGSHFRLDQFIWLDESAVNHRNFLRPWGRAQRGVRTKSTTPRSKGPRHSVLPIVTASGVRDWYIVPGSINIERMKDFIQRCLVRREY</sequence>
<dbReference type="GO" id="GO:0003676">
    <property type="term" value="F:nucleic acid binding"/>
    <property type="evidence" value="ECO:0007669"/>
    <property type="project" value="InterPro"/>
</dbReference>
<keyword evidence="2" id="KW-1185">Reference proteome</keyword>
<evidence type="ECO:0008006" key="3">
    <source>
        <dbReference type="Google" id="ProtNLM"/>
    </source>
</evidence>
<gene>
    <name evidence="1" type="ORF">CHLRE_10g447225v5</name>
</gene>
<dbReference type="OrthoDB" id="127242at2759"/>
<proteinExistence type="predicted"/>
<dbReference type="Gramene" id="PNW77684">
    <property type="protein sequence ID" value="PNW77684"/>
    <property type="gene ID" value="CHLRE_10g447225v5"/>
</dbReference>
<dbReference type="AlphaFoldDB" id="A0A2K3DAX7"/>
<dbReference type="STRING" id="3055.A0A2K3DAX7"/>